<evidence type="ECO:0000256" key="2">
    <source>
        <dbReference type="ARBA" id="ARBA00022448"/>
    </source>
</evidence>
<dbReference type="SUPFAM" id="SSF103473">
    <property type="entry name" value="MFS general substrate transporter"/>
    <property type="match status" value="1"/>
</dbReference>
<keyword evidence="3" id="KW-1003">Cell membrane</keyword>
<feature type="transmembrane region" description="Helical" evidence="7">
    <location>
        <begin position="386"/>
        <end position="406"/>
    </location>
</feature>
<dbReference type="EMBL" id="JAKZFC010000004">
    <property type="protein sequence ID" value="MCH7322502.1"/>
    <property type="molecule type" value="Genomic_DNA"/>
</dbReference>
<keyword evidence="10" id="KW-1185">Reference proteome</keyword>
<accession>A0ABS9UDT6</accession>
<dbReference type="Proteomes" id="UP001316087">
    <property type="component" value="Unassembled WGS sequence"/>
</dbReference>
<sequence length="438" mass="48215">MEKAFQNEIITITDEKSINRMVTKNVFILILGQLVSLLGSSIYSFAMGLYILSTTGSGLYFSITIALGVIPKIIFGPISGVVADRVDRKKMVVIMDILSGIVIIAIFALSSFDSLRLIYIYISTFLIATCTIFSETPMEASIPNLVDEKRLTKVTSLNQAVLSISSIAGPSIGGVVYALIDIRLFLLFNGISFIFAGLMEIFLDFKVKNKIYGIDKKSNKDNDDCVKNTFIEDFKEGIAYIRSQTWLVVLGSFTVFFNMFFIIGITVTVPYISVNIWGFSSSQLGILEAMFPLGMLIGTVITFLLPEAKSNYKRIMSCIAVASIGMLFTGILTCDLIITLDTILYFIISIIIFIILAICSVSYNIPFFVSLQKNVPNEMLGRVRSVILTFVTGLTPVGAVIGGVLVDIVSPWLLPMVCGIIMVVLTIMMSRMKALKDI</sequence>
<keyword evidence="5 7" id="KW-1133">Transmembrane helix</keyword>
<dbReference type="InterPro" id="IPR011701">
    <property type="entry name" value="MFS"/>
</dbReference>
<dbReference type="InterPro" id="IPR020846">
    <property type="entry name" value="MFS_dom"/>
</dbReference>
<keyword evidence="6 7" id="KW-0472">Membrane</keyword>
<reference evidence="9 10" key="1">
    <citation type="submission" date="2022-03" db="EMBL/GenBank/DDBJ databases">
        <authorList>
            <person name="Jo J.-H."/>
            <person name="Im W.-T."/>
        </authorList>
    </citation>
    <scope>NUCLEOTIDE SEQUENCE [LARGE SCALE GENOMIC DNA]</scope>
    <source>
        <strain evidence="9 10">MA9</strain>
    </source>
</reference>
<evidence type="ECO:0000256" key="7">
    <source>
        <dbReference type="SAM" id="Phobius"/>
    </source>
</evidence>
<proteinExistence type="predicted"/>
<feature type="transmembrane region" description="Helical" evidence="7">
    <location>
        <begin position="317"/>
        <end position="338"/>
    </location>
</feature>
<dbReference type="PANTHER" id="PTHR43266:SF9">
    <property type="entry name" value="PERMEASE, MAJOR FACILITATOR SUPERFAMILY-RELATED"/>
    <property type="match status" value="1"/>
</dbReference>
<feature type="transmembrane region" description="Helical" evidence="7">
    <location>
        <begin position="91"/>
        <end position="112"/>
    </location>
</feature>
<evidence type="ECO:0000256" key="4">
    <source>
        <dbReference type="ARBA" id="ARBA00022692"/>
    </source>
</evidence>
<feature type="transmembrane region" description="Helical" evidence="7">
    <location>
        <begin position="245"/>
        <end position="272"/>
    </location>
</feature>
<evidence type="ECO:0000313" key="10">
    <source>
        <dbReference type="Proteomes" id="UP001316087"/>
    </source>
</evidence>
<feature type="transmembrane region" description="Helical" evidence="7">
    <location>
        <begin position="284"/>
        <end position="305"/>
    </location>
</feature>
<dbReference type="Pfam" id="PF07690">
    <property type="entry name" value="MFS_1"/>
    <property type="match status" value="1"/>
</dbReference>
<keyword evidence="4 7" id="KW-0812">Transmembrane</keyword>
<organism evidence="9 10">
    <name type="scientific">Solibacillus palustris</name>
    <dbReference type="NCBI Taxonomy" id="2908203"/>
    <lineage>
        <taxon>Bacteria</taxon>
        <taxon>Bacillati</taxon>
        <taxon>Bacillota</taxon>
        <taxon>Bacilli</taxon>
        <taxon>Bacillales</taxon>
        <taxon>Caryophanaceae</taxon>
        <taxon>Solibacillus</taxon>
    </lineage>
</organism>
<dbReference type="InterPro" id="IPR036259">
    <property type="entry name" value="MFS_trans_sf"/>
</dbReference>
<gene>
    <name evidence="9" type="ORF">LZ480_11420</name>
</gene>
<comment type="subcellular location">
    <subcellularLocation>
        <location evidence="1">Cell membrane</location>
        <topology evidence="1">Multi-pass membrane protein</topology>
    </subcellularLocation>
</comment>
<evidence type="ECO:0000256" key="5">
    <source>
        <dbReference type="ARBA" id="ARBA00022989"/>
    </source>
</evidence>
<dbReference type="RefSeq" id="WP_241369572.1">
    <property type="nucleotide sequence ID" value="NZ_JAKZFC010000004.1"/>
</dbReference>
<dbReference type="PROSITE" id="PS50850">
    <property type="entry name" value="MFS"/>
    <property type="match status" value="1"/>
</dbReference>
<dbReference type="CDD" id="cd06173">
    <property type="entry name" value="MFS_MefA_like"/>
    <property type="match status" value="1"/>
</dbReference>
<dbReference type="PANTHER" id="PTHR43266">
    <property type="entry name" value="MACROLIDE-EFFLUX PROTEIN"/>
    <property type="match status" value="1"/>
</dbReference>
<evidence type="ECO:0000256" key="3">
    <source>
        <dbReference type="ARBA" id="ARBA00022475"/>
    </source>
</evidence>
<evidence type="ECO:0000259" key="8">
    <source>
        <dbReference type="PROSITE" id="PS50850"/>
    </source>
</evidence>
<keyword evidence="2" id="KW-0813">Transport</keyword>
<comment type="caution">
    <text evidence="9">The sequence shown here is derived from an EMBL/GenBank/DDBJ whole genome shotgun (WGS) entry which is preliminary data.</text>
</comment>
<feature type="transmembrane region" description="Helical" evidence="7">
    <location>
        <begin position="412"/>
        <end position="430"/>
    </location>
</feature>
<protein>
    <submittedName>
        <fullName evidence="9">MFS transporter</fullName>
    </submittedName>
</protein>
<feature type="transmembrane region" description="Helical" evidence="7">
    <location>
        <begin position="344"/>
        <end position="365"/>
    </location>
</feature>
<evidence type="ECO:0000313" key="9">
    <source>
        <dbReference type="EMBL" id="MCH7322502.1"/>
    </source>
</evidence>
<feature type="domain" description="Major facilitator superfamily (MFS) profile" evidence="8">
    <location>
        <begin position="25"/>
        <end position="434"/>
    </location>
</feature>
<evidence type="ECO:0000256" key="6">
    <source>
        <dbReference type="ARBA" id="ARBA00023136"/>
    </source>
</evidence>
<feature type="transmembrane region" description="Helical" evidence="7">
    <location>
        <begin position="58"/>
        <end position="79"/>
    </location>
</feature>
<feature type="transmembrane region" description="Helical" evidence="7">
    <location>
        <begin position="157"/>
        <end position="180"/>
    </location>
</feature>
<dbReference type="Gene3D" id="1.20.1250.20">
    <property type="entry name" value="MFS general substrate transporter like domains"/>
    <property type="match status" value="1"/>
</dbReference>
<feature type="transmembrane region" description="Helical" evidence="7">
    <location>
        <begin position="26"/>
        <end position="52"/>
    </location>
</feature>
<evidence type="ECO:0000256" key="1">
    <source>
        <dbReference type="ARBA" id="ARBA00004651"/>
    </source>
</evidence>
<name>A0ABS9UDT6_9BACL</name>
<feature type="transmembrane region" description="Helical" evidence="7">
    <location>
        <begin position="186"/>
        <end position="203"/>
    </location>
</feature>
<feature type="transmembrane region" description="Helical" evidence="7">
    <location>
        <begin position="118"/>
        <end position="136"/>
    </location>
</feature>